<keyword evidence="2" id="KW-1185">Reference proteome</keyword>
<name>A0A2K1QM30_9PEZI</name>
<evidence type="ECO:0000313" key="2">
    <source>
        <dbReference type="Proteomes" id="UP000243797"/>
    </source>
</evidence>
<dbReference type="STRING" id="2082308.A0A2K1QM30"/>
<organism evidence="1 2">
    <name type="scientific">Sphaceloma murrayae</name>
    <dbReference type="NCBI Taxonomy" id="2082308"/>
    <lineage>
        <taxon>Eukaryota</taxon>
        <taxon>Fungi</taxon>
        <taxon>Dikarya</taxon>
        <taxon>Ascomycota</taxon>
        <taxon>Pezizomycotina</taxon>
        <taxon>Dothideomycetes</taxon>
        <taxon>Dothideomycetidae</taxon>
        <taxon>Myriangiales</taxon>
        <taxon>Elsinoaceae</taxon>
        <taxon>Sphaceloma</taxon>
    </lineage>
</organism>
<dbReference type="Proteomes" id="UP000243797">
    <property type="component" value="Unassembled WGS sequence"/>
</dbReference>
<dbReference type="AlphaFoldDB" id="A0A2K1QM30"/>
<proteinExistence type="predicted"/>
<dbReference type="OrthoDB" id="5362630at2759"/>
<dbReference type="EMBL" id="NKHZ01000058">
    <property type="protein sequence ID" value="PNS16215.1"/>
    <property type="molecule type" value="Genomic_DNA"/>
</dbReference>
<comment type="caution">
    <text evidence="1">The sequence shown here is derived from an EMBL/GenBank/DDBJ whole genome shotgun (WGS) entry which is preliminary data.</text>
</comment>
<dbReference type="InParanoid" id="A0A2K1QM30"/>
<gene>
    <name evidence="1" type="ORF">CAC42_6322</name>
</gene>
<evidence type="ECO:0000313" key="1">
    <source>
        <dbReference type="EMBL" id="PNS16215.1"/>
    </source>
</evidence>
<reference evidence="1 2" key="1">
    <citation type="submission" date="2017-06" db="EMBL/GenBank/DDBJ databases">
        <title>Draft genome sequence of a variant of Elsinoe murrayae.</title>
        <authorList>
            <person name="Cheng Q."/>
        </authorList>
    </citation>
    <scope>NUCLEOTIDE SEQUENCE [LARGE SCALE GENOMIC DNA]</scope>
    <source>
        <strain evidence="1 2">CQ-2017a</strain>
    </source>
</reference>
<protein>
    <submittedName>
        <fullName evidence="1">Uncharacterized protein</fullName>
    </submittedName>
</protein>
<accession>A0A2K1QM30</accession>
<sequence>MPFRNGNARHDMIESQLRDFDFANTPCHRVEIVWYYGSKTYPLAMDCRQFRPEHEVLTEPIKDLDGTIVIITHPAFACSNIQSIKKNFWALLNTLVRPCFNDLLNSGIEDPLSKLVFREANRYADMHEDSAVFLARSIRALVHFSRENAFVAEDVGILNPDCRDLEMAKKHKRLPLPANLDCQFDTLCILHLRTLQKGLVRRLTKIIFYKKKDRRFAHFHELFLAMYILLENLESLHKHQLDLAERFDGLDEQSRGPVYRVSSGMIDGWRRSAKILLYHYRAVARAQTVFLQLGDPEHRSKLLEEMKANDIETSFYQELGMVLALRGDIIDHQLLLWLISNVELDFRALVASDIDNCEAIPNAWIAHLFYDHPEHNPCRRH</sequence>